<protein>
    <submittedName>
        <fullName evidence="2">Uncharacterized protein</fullName>
    </submittedName>
</protein>
<feature type="transmembrane region" description="Helical" evidence="1">
    <location>
        <begin position="762"/>
        <end position="779"/>
    </location>
</feature>
<reference evidence="2" key="1">
    <citation type="submission" date="2016-01" db="EMBL/GenBank/DDBJ databases">
        <authorList>
            <person name="Peeters C."/>
        </authorList>
    </citation>
    <scope>NUCLEOTIDE SEQUENCE [LARGE SCALE GENOMIC DNA]</scope>
    <source>
        <strain evidence="2">LMG 22937</strain>
    </source>
</reference>
<proteinExistence type="predicted"/>
<organism evidence="2 3">
    <name type="scientific">Caballeronia terrestris</name>
    <dbReference type="NCBI Taxonomy" id="1226301"/>
    <lineage>
        <taxon>Bacteria</taxon>
        <taxon>Pseudomonadati</taxon>
        <taxon>Pseudomonadota</taxon>
        <taxon>Betaproteobacteria</taxon>
        <taxon>Burkholderiales</taxon>
        <taxon>Burkholderiaceae</taxon>
        <taxon>Caballeronia</taxon>
    </lineage>
</organism>
<accession>A0A158GKD2</accession>
<sequence>MKVIKTQAKDRIVVDVMRESPVDRALLRTRRLAVMVLIVGLVVVAGLSSLALMSGTALGATLPCATCIDDPPKLIVGADGTAAGKVTVCNQGAVASKLALTLSDFTALGDNNAPFPLNTTRRLSADSAAERGLVDGTTELDQRCVAVKVDVSGLWQAGMSTATLRNGPEKLADLQAVNLNAPFHIKVDGSNPEKLDLRLVKGQSFDLHLRNEDAMGYRFRWRLDLPGCAVNDVAYVRPNRSVLLQIPRGRCYSDISRLESGFLRSATREGQLVLEYEPDANLEPYALPRRIFKVQAAVSQFDPVWQGVWNTLFVFLLLLIGIAASLSIHYMLPMQRRRVAAKQRLALLEGRLAGLDTLVPARLLALLRVEKKRLREELRQLWPIDPTTEAALPKFEAQMDWLERRIALVASAGDHLSKLNRSTPLAVPEADEVHAACRAVFEVIERQQAVEDDIKVAQAALDQAARLLATATHPPGENMLKALFERAAMVRDRISKGVNPARHEADFDKMVQALLSAVPLQPPAALSVPEYADIALAVAKAQVVADFKLLLAGAQSADVLDRRSARTAELLSALCPGPDESLRRARGIVLEAEQGVSEADLVAALREARPADLRISIDPPRPLPYQRVEMRVHLQQAGFDEADARCRIKCAWNVTGGDIESQDWVANCFFEEKRAPNRIRRLWARLMKRELPQQEEITVAASLYYRGEKLVDVPSVTVKIEPPKSYVVASVSLSLFAMLVTILLAGIGLIAGAQEKIQSLDWGTAVFALLALGFGADVLKRGLSQP</sequence>
<dbReference type="AlphaFoldDB" id="A0A158GKD2"/>
<gene>
    <name evidence="2" type="ORF">AWB67_01322</name>
</gene>
<feature type="transmembrane region" description="Helical" evidence="1">
    <location>
        <begin position="726"/>
        <end position="750"/>
    </location>
</feature>
<keyword evidence="1" id="KW-0472">Membrane</keyword>
<keyword evidence="1" id="KW-1133">Transmembrane helix</keyword>
<evidence type="ECO:0000256" key="1">
    <source>
        <dbReference type="SAM" id="Phobius"/>
    </source>
</evidence>
<dbReference type="RefSeq" id="WP_087655436.1">
    <property type="nucleotide sequence ID" value="NZ_FCOL02000005.1"/>
</dbReference>
<dbReference type="EMBL" id="FCOL02000005">
    <property type="protein sequence ID" value="SAL32337.1"/>
    <property type="molecule type" value="Genomic_DNA"/>
</dbReference>
<comment type="caution">
    <text evidence="2">The sequence shown here is derived from an EMBL/GenBank/DDBJ whole genome shotgun (WGS) entry which is preliminary data.</text>
</comment>
<evidence type="ECO:0000313" key="3">
    <source>
        <dbReference type="Proteomes" id="UP000054925"/>
    </source>
</evidence>
<evidence type="ECO:0000313" key="2">
    <source>
        <dbReference type="EMBL" id="SAL32337.1"/>
    </source>
</evidence>
<name>A0A158GKD2_9BURK</name>
<feature type="transmembrane region" description="Helical" evidence="1">
    <location>
        <begin position="32"/>
        <end position="53"/>
    </location>
</feature>
<feature type="transmembrane region" description="Helical" evidence="1">
    <location>
        <begin position="308"/>
        <end position="332"/>
    </location>
</feature>
<dbReference type="Proteomes" id="UP000054925">
    <property type="component" value="Unassembled WGS sequence"/>
</dbReference>
<keyword evidence="1" id="KW-0812">Transmembrane</keyword>
<keyword evidence="3" id="KW-1185">Reference proteome</keyword>